<keyword evidence="1" id="KW-0472">Membrane</keyword>
<keyword evidence="1" id="KW-1133">Transmembrane helix</keyword>
<sequence length="138" mass="15156">MWQILKPVVGPLIDKLVDRIPDPNARAEAREQFETQLLTAVTEASTLQAKINQVEAAHSSVFVAGWRPFIGWVCGLSLLWAFLLQPIMVWGVKVAGVDVDIPIIETGALYQLVLAMLGMGGLRTFEKMKGVARETSPL</sequence>
<dbReference type="Pfam" id="PF11351">
    <property type="entry name" value="GTA_holin_3TM"/>
    <property type="match status" value="1"/>
</dbReference>
<dbReference type="Proteomes" id="UP001596364">
    <property type="component" value="Unassembled WGS sequence"/>
</dbReference>
<evidence type="ECO:0000313" key="2">
    <source>
        <dbReference type="EMBL" id="MFC6440858.1"/>
    </source>
</evidence>
<evidence type="ECO:0000313" key="3">
    <source>
        <dbReference type="Proteomes" id="UP001596364"/>
    </source>
</evidence>
<evidence type="ECO:0000256" key="1">
    <source>
        <dbReference type="SAM" id="Phobius"/>
    </source>
</evidence>
<proteinExistence type="predicted"/>
<feature type="transmembrane region" description="Helical" evidence="1">
    <location>
        <begin position="108"/>
        <end position="125"/>
    </location>
</feature>
<comment type="caution">
    <text evidence="2">The sequence shown here is derived from an EMBL/GenBank/DDBJ whole genome shotgun (WGS) entry which is preliminary data.</text>
</comment>
<organism evidence="2 3">
    <name type="scientific">Pseudobowmanella zhangzhouensis</name>
    <dbReference type="NCBI Taxonomy" id="1537679"/>
    <lineage>
        <taxon>Bacteria</taxon>
        <taxon>Pseudomonadati</taxon>
        <taxon>Pseudomonadota</taxon>
        <taxon>Gammaproteobacteria</taxon>
        <taxon>Alteromonadales</taxon>
        <taxon>Alteromonadaceae</taxon>
    </lineage>
</organism>
<accession>A0ABW1XLT5</accession>
<gene>
    <name evidence="2" type="ORF">ACFP85_11955</name>
</gene>
<protein>
    <submittedName>
        <fullName evidence="2">3TM-type holin</fullName>
    </submittedName>
</protein>
<keyword evidence="1" id="KW-0812">Transmembrane</keyword>
<reference evidence="3" key="1">
    <citation type="journal article" date="2019" name="Int. J. Syst. Evol. Microbiol.">
        <title>The Global Catalogue of Microorganisms (GCM) 10K type strain sequencing project: providing services to taxonomists for standard genome sequencing and annotation.</title>
        <authorList>
            <consortium name="The Broad Institute Genomics Platform"/>
            <consortium name="The Broad Institute Genome Sequencing Center for Infectious Disease"/>
            <person name="Wu L."/>
            <person name="Ma J."/>
        </authorList>
    </citation>
    <scope>NUCLEOTIDE SEQUENCE [LARGE SCALE GENOMIC DNA]</scope>
    <source>
        <strain evidence="3">CGMCC 1.16031</strain>
    </source>
</reference>
<dbReference type="InterPro" id="IPR021497">
    <property type="entry name" value="GTA_holin_3TM"/>
</dbReference>
<name>A0ABW1XLT5_9ALTE</name>
<dbReference type="RefSeq" id="WP_131259772.1">
    <property type="nucleotide sequence ID" value="NZ_JBHSUS010000001.1"/>
</dbReference>
<feature type="transmembrane region" description="Helical" evidence="1">
    <location>
        <begin position="69"/>
        <end position="88"/>
    </location>
</feature>
<dbReference type="EMBL" id="JBHSUS010000001">
    <property type="protein sequence ID" value="MFC6440858.1"/>
    <property type="molecule type" value="Genomic_DNA"/>
</dbReference>
<keyword evidence="3" id="KW-1185">Reference proteome</keyword>